<sequence>MPILTLVTSTPLSPDAKASIARDLVAITAETLAKEPAVTVVSIDDGRSMHVGPAGSPGGGARDETGALFALSIRVTQGTNTKRQTAAFQAAAHAALVAALSAGTGPNYVSVDEVPAANWGFGGVTQEARAHGCS</sequence>
<evidence type="ECO:0000259" key="2">
    <source>
        <dbReference type="Pfam" id="PF01361"/>
    </source>
</evidence>
<gene>
    <name evidence="3" type="ORF">KAJ83_17305</name>
</gene>
<comment type="caution">
    <text evidence="3">The sequence shown here is derived from an EMBL/GenBank/DDBJ whole genome shotgun (WGS) entry which is preliminary data.</text>
</comment>
<evidence type="ECO:0000256" key="1">
    <source>
        <dbReference type="ARBA" id="ARBA00023235"/>
    </source>
</evidence>
<evidence type="ECO:0000313" key="3">
    <source>
        <dbReference type="EMBL" id="MBP5858779.1"/>
    </source>
</evidence>
<dbReference type="EMBL" id="JAGMWN010000011">
    <property type="protein sequence ID" value="MBP5858779.1"/>
    <property type="molecule type" value="Genomic_DNA"/>
</dbReference>
<protein>
    <submittedName>
        <fullName evidence="3">Tautomerase family protein</fullName>
    </submittedName>
</protein>
<dbReference type="RefSeq" id="WP_210683369.1">
    <property type="nucleotide sequence ID" value="NZ_JAGMWN010000011.1"/>
</dbReference>
<dbReference type="SUPFAM" id="SSF55331">
    <property type="entry name" value="Tautomerase/MIF"/>
    <property type="match status" value="1"/>
</dbReference>
<proteinExistence type="predicted"/>
<dbReference type="Proteomes" id="UP000672602">
    <property type="component" value="Unassembled WGS sequence"/>
</dbReference>
<dbReference type="InterPro" id="IPR014347">
    <property type="entry name" value="Tautomerase/MIF_sf"/>
</dbReference>
<dbReference type="InterPro" id="IPR004370">
    <property type="entry name" value="4-OT-like_dom"/>
</dbReference>
<dbReference type="GO" id="GO:0016853">
    <property type="term" value="F:isomerase activity"/>
    <property type="evidence" value="ECO:0007669"/>
    <property type="project" value="UniProtKB-KW"/>
</dbReference>
<accession>A0A8J7S4S5</accession>
<dbReference type="Gene3D" id="3.30.429.10">
    <property type="entry name" value="Macrophage Migration Inhibitory Factor"/>
    <property type="match status" value="1"/>
</dbReference>
<keyword evidence="1" id="KW-0413">Isomerase</keyword>
<name>A0A8J7S4S5_9PROT</name>
<organism evidence="3 4">
    <name type="scientific">Marivibrio halodurans</name>
    <dbReference type="NCBI Taxonomy" id="2039722"/>
    <lineage>
        <taxon>Bacteria</taxon>
        <taxon>Pseudomonadati</taxon>
        <taxon>Pseudomonadota</taxon>
        <taxon>Alphaproteobacteria</taxon>
        <taxon>Rhodospirillales</taxon>
        <taxon>Rhodospirillaceae</taxon>
        <taxon>Marivibrio</taxon>
    </lineage>
</organism>
<keyword evidence="4" id="KW-1185">Reference proteome</keyword>
<evidence type="ECO:0000313" key="4">
    <source>
        <dbReference type="Proteomes" id="UP000672602"/>
    </source>
</evidence>
<dbReference type="Pfam" id="PF01361">
    <property type="entry name" value="Tautomerase"/>
    <property type="match status" value="1"/>
</dbReference>
<dbReference type="AlphaFoldDB" id="A0A8J7S4S5"/>
<feature type="domain" description="4-oxalocrotonate tautomerase-like" evidence="2">
    <location>
        <begin position="72"/>
        <end position="125"/>
    </location>
</feature>
<reference evidence="3" key="1">
    <citation type="submission" date="2021-04" db="EMBL/GenBank/DDBJ databases">
        <authorList>
            <person name="Zhang D.-C."/>
        </authorList>
    </citation>
    <scope>NUCLEOTIDE SEQUENCE</scope>
    <source>
        <strain evidence="3">CGMCC 1.15697</strain>
    </source>
</reference>